<protein>
    <submittedName>
        <fullName evidence="2">VWA domain-containing protein</fullName>
    </submittedName>
</protein>
<dbReference type="Pfam" id="PF13768">
    <property type="entry name" value="VWA_3"/>
    <property type="match status" value="1"/>
</dbReference>
<sequence>MAEFSAAVYQNEFLPDGGTDVNAIVTITCKGAGTAGQSGAGSAGEIIIVDTSGSMGPATMAAAKEGAQAALAEIVDGTYFAIIAGADRAMLAYPQVSSGPGMVQMDARTRQEASAAIDRFVGSGGTAISTWLDLAGQLFSSVSAVTQRHVLLLTDGENRERPGRLDDAINRATGYFQADCRGAGTDWQVAEIRRIAQALLGTVDIIPSPAEMKAQFQEIMRNAMARGVADASLRVWTPQGAEVLFVRQVSPTVEDLTQRRTPVNPLTGDYPTGAWSDESRDYHVAVRVPAKAIGQEQLAARVQLALGSDVVAQGLVKATWSNNSELTTRIDQQVAHYTGQAELAQAIQEGLAAKAAGDEATATTKLGRAVQLAAATGNDEATSKLRKVVDVDNEEAGTVRLKRTVEKADEMALDTASTKTTRIRKEPTS</sequence>
<gene>
    <name evidence="2" type="ORF">FHP29_07395</name>
</gene>
<dbReference type="Gene3D" id="3.40.50.410">
    <property type="entry name" value="von Willebrand factor, type A domain"/>
    <property type="match status" value="1"/>
</dbReference>
<name>A0A5C4W3T1_9ACTN</name>
<dbReference type="Gene3D" id="2.60.40.3670">
    <property type="match status" value="1"/>
</dbReference>
<dbReference type="AlphaFoldDB" id="A0A5C4W3T1"/>
<dbReference type="PROSITE" id="PS50234">
    <property type="entry name" value="VWFA"/>
    <property type="match status" value="1"/>
</dbReference>
<feature type="domain" description="VWFA" evidence="1">
    <location>
        <begin position="44"/>
        <end position="224"/>
    </location>
</feature>
<dbReference type="SUPFAM" id="SSF53300">
    <property type="entry name" value="vWA-like"/>
    <property type="match status" value="1"/>
</dbReference>
<dbReference type="OrthoDB" id="568872at2"/>
<reference evidence="2 3" key="1">
    <citation type="journal article" date="2016" name="Int. J. Syst. Evol. Microbiol.">
        <title>Nocardioides albidus sp. nov., an actinobacterium isolated from garden soil.</title>
        <authorList>
            <person name="Singh H."/>
            <person name="Du J."/>
            <person name="Trinh H."/>
            <person name="Won K."/>
            <person name="Yang J.E."/>
            <person name="Yin C."/>
            <person name="Kook M."/>
            <person name="Yi T.H."/>
        </authorList>
    </citation>
    <scope>NUCLEOTIDE SEQUENCE [LARGE SCALE GENOMIC DNA]</scope>
    <source>
        <strain evidence="2 3">CCTCC AB 2015297</strain>
    </source>
</reference>
<proteinExistence type="predicted"/>
<evidence type="ECO:0000313" key="3">
    <source>
        <dbReference type="Proteomes" id="UP000313231"/>
    </source>
</evidence>
<keyword evidence="3" id="KW-1185">Reference proteome</keyword>
<dbReference type="InterPro" id="IPR036465">
    <property type="entry name" value="vWFA_dom_sf"/>
</dbReference>
<dbReference type="Proteomes" id="UP000313231">
    <property type="component" value="Unassembled WGS sequence"/>
</dbReference>
<dbReference type="Pfam" id="PF18571">
    <property type="entry name" value="VWA_3_C"/>
    <property type="match status" value="1"/>
</dbReference>
<dbReference type="InterPro" id="IPR002035">
    <property type="entry name" value="VWF_A"/>
</dbReference>
<organism evidence="2 3">
    <name type="scientific">Nocardioides albidus</name>
    <dbReference type="NCBI Taxonomy" id="1517589"/>
    <lineage>
        <taxon>Bacteria</taxon>
        <taxon>Bacillati</taxon>
        <taxon>Actinomycetota</taxon>
        <taxon>Actinomycetes</taxon>
        <taxon>Propionibacteriales</taxon>
        <taxon>Nocardioidaceae</taxon>
        <taxon>Nocardioides</taxon>
    </lineage>
</organism>
<dbReference type="Gene3D" id="1.20.120.1690">
    <property type="match status" value="1"/>
</dbReference>
<dbReference type="CDD" id="cd00198">
    <property type="entry name" value="vWFA"/>
    <property type="match status" value="1"/>
</dbReference>
<comment type="caution">
    <text evidence="2">The sequence shown here is derived from an EMBL/GenBank/DDBJ whole genome shotgun (WGS) entry which is preliminary data.</text>
</comment>
<dbReference type="EMBL" id="VDMP01000020">
    <property type="protein sequence ID" value="TNM42818.1"/>
    <property type="molecule type" value="Genomic_DNA"/>
</dbReference>
<dbReference type="InterPro" id="IPR041176">
    <property type="entry name" value="VWA_3_C"/>
</dbReference>
<evidence type="ECO:0000313" key="2">
    <source>
        <dbReference type="EMBL" id="TNM42818.1"/>
    </source>
</evidence>
<accession>A0A5C4W3T1</accession>
<dbReference type="RefSeq" id="WP_139622215.1">
    <property type="nucleotide sequence ID" value="NZ_VDMP01000020.1"/>
</dbReference>
<evidence type="ECO:0000259" key="1">
    <source>
        <dbReference type="PROSITE" id="PS50234"/>
    </source>
</evidence>
<dbReference type="SMART" id="SM00327">
    <property type="entry name" value="VWA"/>
    <property type="match status" value="1"/>
</dbReference>